<keyword evidence="4 6" id="KW-0067">ATP-binding</keyword>
<evidence type="ECO:0000313" key="6">
    <source>
        <dbReference type="EMBL" id="MFF3665998.1"/>
    </source>
</evidence>
<dbReference type="Pfam" id="PF00005">
    <property type="entry name" value="ABC_tran"/>
    <property type="match status" value="1"/>
</dbReference>
<evidence type="ECO:0000256" key="2">
    <source>
        <dbReference type="ARBA" id="ARBA00022448"/>
    </source>
</evidence>
<evidence type="ECO:0000313" key="7">
    <source>
        <dbReference type="Proteomes" id="UP001602013"/>
    </source>
</evidence>
<name>A0ABW6SQ73_9ACTN</name>
<comment type="caution">
    <text evidence="6">The sequence shown here is derived from an EMBL/GenBank/DDBJ whole genome shotgun (WGS) entry which is preliminary data.</text>
</comment>
<dbReference type="Gene3D" id="3.40.50.300">
    <property type="entry name" value="P-loop containing nucleotide triphosphate hydrolases"/>
    <property type="match status" value="1"/>
</dbReference>
<dbReference type="PANTHER" id="PTHR43335:SF2">
    <property type="entry name" value="ABC TRANSPORTER, ATP-BINDING PROTEIN"/>
    <property type="match status" value="1"/>
</dbReference>
<keyword evidence="3" id="KW-0547">Nucleotide-binding</keyword>
<keyword evidence="7" id="KW-1185">Reference proteome</keyword>
<proteinExistence type="inferred from homology"/>
<dbReference type="RefSeq" id="WP_387410280.1">
    <property type="nucleotide sequence ID" value="NZ_JBIASD010000005.1"/>
</dbReference>
<evidence type="ECO:0000256" key="4">
    <source>
        <dbReference type="ARBA" id="ARBA00022840"/>
    </source>
</evidence>
<feature type="domain" description="ABC transporter" evidence="5">
    <location>
        <begin position="3"/>
        <end position="222"/>
    </location>
</feature>
<evidence type="ECO:0000256" key="3">
    <source>
        <dbReference type="ARBA" id="ARBA00022741"/>
    </source>
</evidence>
<dbReference type="PANTHER" id="PTHR43335">
    <property type="entry name" value="ABC TRANSPORTER, ATP-BINDING PROTEIN"/>
    <property type="match status" value="1"/>
</dbReference>
<dbReference type="Proteomes" id="UP001602013">
    <property type="component" value="Unassembled WGS sequence"/>
</dbReference>
<gene>
    <name evidence="6" type="ORF">ACFYXI_10430</name>
</gene>
<evidence type="ECO:0000256" key="1">
    <source>
        <dbReference type="ARBA" id="ARBA00005417"/>
    </source>
</evidence>
<dbReference type="SMART" id="SM00382">
    <property type="entry name" value="AAA"/>
    <property type="match status" value="1"/>
</dbReference>
<sequence>MTIEIRGLTKVFQGRVRALAEVTLSVPSGVFGLFGATGAGKSTLLRILAGLVRPTSGKVELDGRELVGPVGRDVGLQMVGYVPQASGRYPDLTVPEYLNYVGLSRGLDDRTLRRRRIAEVVELVGLAEAAHRNMAEFGGELLRRVSVAAALITDPRLLVIDELPGRLTPDERASLWELAGALGEERMVMVSSRTMDDGLLRVCGGMAVLADGRVTYSAEGDRLP</sequence>
<protein>
    <submittedName>
        <fullName evidence="6">ATP-binding cassette domain-containing protein</fullName>
    </submittedName>
</protein>
<dbReference type="EMBL" id="JBIASD010000005">
    <property type="protein sequence ID" value="MFF3665998.1"/>
    <property type="molecule type" value="Genomic_DNA"/>
</dbReference>
<comment type="similarity">
    <text evidence="1">Belongs to the ABC transporter superfamily.</text>
</comment>
<accession>A0ABW6SQ73</accession>
<organism evidence="6 7">
    <name type="scientific">Microtetraspora malaysiensis</name>
    <dbReference type="NCBI Taxonomy" id="161358"/>
    <lineage>
        <taxon>Bacteria</taxon>
        <taxon>Bacillati</taxon>
        <taxon>Actinomycetota</taxon>
        <taxon>Actinomycetes</taxon>
        <taxon>Streptosporangiales</taxon>
        <taxon>Streptosporangiaceae</taxon>
        <taxon>Microtetraspora</taxon>
    </lineage>
</organism>
<dbReference type="InterPro" id="IPR027417">
    <property type="entry name" value="P-loop_NTPase"/>
</dbReference>
<dbReference type="InterPro" id="IPR003439">
    <property type="entry name" value="ABC_transporter-like_ATP-bd"/>
</dbReference>
<reference evidence="6 7" key="1">
    <citation type="submission" date="2024-10" db="EMBL/GenBank/DDBJ databases">
        <title>The Natural Products Discovery Center: Release of the First 8490 Sequenced Strains for Exploring Actinobacteria Biosynthetic Diversity.</title>
        <authorList>
            <person name="Kalkreuter E."/>
            <person name="Kautsar S.A."/>
            <person name="Yang D."/>
            <person name="Bader C.D."/>
            <person name="Teijaro C.N."/>
            <person name="Fluegel L."/>
            <person name="Davis C.M."/>
            <person name="Simpson J.R."/>
            <person name="Lauterbach L."/>
            <person name="Steele A.D."/>
            <person name="Gui C."/>
            <person name="Meng S."/>
            <person name="Li G."/>
            <person name="Viehrig K."/>
            <person name="Ye F."/>
            <person name="Su P."/>
            <person name="Kiefer A.F."/>
            <person name="Nichols A."/>
            <person name="Cepeda A.J."/>
            <person name="Yan W."/>
            <person name="Fan B."/>
            <person name="Jiang Y."/>
            <person name="Adhikari A."/>
            <person name="Zheng C.-J."/>
            <person name="Schuster L."/>
            <person name="Cowan T.M."/>
            <person name="Smanski M.J."/>
            <person name="Chevrette M.G."/>
            <person name="De Carvalho L.P.S."/>
            <person name="Shen B."/>
        </authorList>
    </citation>
    <scope>NUCLEOTIDE SEQUENCE [LARGE SCALE GENOMIC DNA]</scope>
    <source>
        <strain evidence="6 7">NPDC002173</strain>
    </source>
</reference>
<dbReference type="SUPFAM" id="SSF52540">
    <property type="entry name" value="P-loop containing nucleoside triphosphate hydrolases"/>
    <property type="match status" value="1"/>
</dbReference>
<dbReference type="PROSITE" id="PS50893">
    <property type="entry name" value="ABC_TRANSPORTER_2"/>
    <property type="match status" value="1"/>
</dbReference>
<dbReference type="GO" id="GO:0005524">
    <property type="term" value="F:ATP binding"/>
    <property type="evidence" value="ECO:0007669"/>
    <property type="project" value="UniProtKB-KW"/>
</dbReference>
<dbReference type="InterPro" id="IPR003593">
    <property type="entry name" value="AAA+_ATPase"/>
</dbReference>
<keyword evidence="2" id="KW-0813">Transport</keyword>
<evidence type="ECO:0000259" key="5">
    <source>
        <dbReference type="PROSITE" id="PS50893"/>
    </source>
</evidence>